<evidence type="ECO:0000313" key="2">
    <source>
        <dbReference type="EMBL" id="MDQ0176452.1"/>
    </source>
</evidence>
<proteinExistence type="predicted"/>
<evidence type="ECO:0000256" key="1">
    <source>
        <dbReference type="SAM" id="MobiDB-lite"/>
    </source>
</evidence>
<dbReference type="EMBL" id="JAUSTT010000012">
    <property type="protein sequence ID" value="MDQ0176452.1"/>
    <property type="molecule type" value="Genomic_DNA"/>
</dbReference>
<name>A0ABT9WT42_9BACI</name>
<sequence>MAMTTAQQGTESLPDLHGRSAAKYNKKETTRKKE</sequence>
<accession>A0ABT9WT42</accession>
<keyword evidence="3" id="KW-1185">Reference proteome</keyword>
<evidence type="ECO:0000313" key="3">
    <source>
        <dbReference type="Proteomes" id="UP001223586"/>
    </source>
</evidence>
<dbReference type="Proteomes" id="UP001223586">
    <property type="component" value="Unassembled WGS sequence"/>
</dbReference>
<gene>
    <name evidence="2" type="ORF">J2S08_002296</name>
</gene>
<feature type="region of interest" description="Disordered" evidence="1">
    <location>
        <begin position="1"/>
        <end position="34"/>
    </location>
</feature>
<organism evidence="2 3">
    <name type="scientific">Bacillus chungangensis</name>
    <dbReference type="NCBI Taxonomy" id="587633"/>
    <lineage>
        <taxon>Bacteria</taxon>
        <taxon>Bacillati</taxon>
        <taxon>Bacillota</taxon>
        <taxon>Bacilli</taxon>
        <taxon>Bacillales</taxon>
        <taxon>Bacillaceae</taxon>
        <taxon>Bacillus</taxon>
    </lineage>
</organism>
<comment type="caution">
    <text evidence="2">The sequence shown here is derived from an EMBL/GenBank/DDBJ whole genome shotgun (WGS) entry which is preliminary data.</text>
</comment>
<feature type="compositionally biased region" description="Polar residues" evidence="1">
    <location>
        <begin position="1"/>
        <end position="11"/>
    </location>
</feature>
<reference evidence="2 3" key="1">
    <citation type="submission" date="2023-07" db="EMBL/GenBank/DDBJ databases">
        <title>Genomic Encyclopedia of Type Strains, Phase IV (KMG-IV): sequencing the most valuable type-strain genomes for metagenomic binning, comparative biology and taxonomic classification.</title>
        <authorList>
            <person name="Goeker M."/>
        </authorList>
    </citation>
    <scope>NUCLEOTIDE SEQUENCE [LARGE SCALE GENOMIC DNA]</scope>
    <source>
        <strain evidence="2 3">DSM 23837</strain>
    </source>
</reference>
<protein>
    <submittedName>
        <fullName evidence="2">Uncharacterized protein</fullName>
    </submittedName>
</protein>